<comment type="caution">
    <text evidence="2">The sequence shown here is derived from an EMBL/GenBank/DDBJ whole genome shotgun (WGS) entry which is preliminary data.</text>
</comment>
<gene>
    <name evidence="2" type="primary">rnpA</name>
    <name evidence="2" type="ORF">LEUCIP111803_02181</name>
</gene>
<keyword evidence="2" id="KW-0378">Hydrolase</keyword>
<name>A0A916JZD0_9MICO</name>
<organism evidence="2 3">
    <name type="scientific">Leucobacter soli</name>
    <dbReference type="NCBI Taxonomy" id="2812850"/>
    <lineage>
        <taxon>Bacteria</taxon>
        <taxon>Bacillati</taxon>
        <taxon>Actinomycetota</taxon>
        <taxon>Actinomycetes</taxon>
        <taxon>Micrococcales</taxon>
        <taxon>Microbacteriaceae</taxon>
        <taxon>Leucobacter</taxon>
    </lineage>
</organism>
<evidence type="ECO:0000256" key="1">
    <source>
        <dbReference type="NCBIfam" id="TIGR00188"/>
    </source>
</evidence>
<dbReference type="GO" id="GO:0004526">
    <property type="term" value="F:ribonuclease P activity"/>
    <property type="evidence" value="ECO:0007669"/>
    <property type="project" value="UniProtKB-UniRule"/>
</dbReference>
<dbReference type="EMBL" id="CAJVAP010000030">
    <property type="protein sequence ID" value="CAG7618217.1"/>
    <property type="molecule type" value="Genomic_DNA"/>
</dbReference>
<dbReference type="Proteomes" id="UP000693892">
    <property type="component" value="Unassembled WGS sequence"/>
</dbReference>
<evidence type="ECO:0000313" key="2">
    <source>
        <dbReference type="EMBL" id="CAG7618217.1"/>
    </source>
</evidence>
<dbReference type="GO" id="GO:0030677">
    <property type="term" value="C:ribonuclease P complex"/>
    <property type="evidence" value="ECO:0007669"/>
    <property type="project" value="TreeGrafter"/>
</dbReference>
<dbReference type="InterPro" id="IPR000100">
    <property type="entry name" value="RNase_P"/>
</dbReference>
<dbReference type="GO" id="GO:0000049">
    <property type="term" value="F:tRNA binding"/>
    <property type="evidence" value="ECO:0007669"/>
    <property type="project" value="InterPro"/>
</dbReference>
<proteinExistence type="predicted"/>
<keyword evidence="3" id="KW-1185">Reference proteome</keyword>
<dbReference type="Pfam" id="PF00825">
    <property type="entry name" value="Ribonuclease_P"/>
    <property type="match status" value="1"/>
</dbReference>
<dbReference type="InterPro" id="IPR020539">
    <property type="entry name" value="RNase_P_CS"/>
</dbReference>
<sequence length="105" mass="11465">MRSGNRVGGATCITHAVLHVDEGLPARFGFIVSKAVGNAVTRNLVRRRLKSIVERRLAAGFTGADVVFRALPASAAVPFAELERETVRALDRAVRRREPGHAQRH</sequence>
<dbReference type="PANTHER" id="PTHR33992">
    <property type="entry name" value="RIBONUCLEASE P PROTEIN COMPONENT"/>
    <property type="match status" value="1"/>
</dbReference>
<dbReference type="PROSITE" id="PS00648">
    <property type="entry name" value="RIBONUCLEASE_P"/>
    <property type="match status" value="1"/>
</dbReference>
<protein>
    <recommendedName>
        <fullName evidence="1">Ribonuclease P protein component</fullName>
        <ecNumber evidence="1">3.1.26.5</ecNumber>
    </recommendedName>
</protein>
<evidence type="ECO:0000313" key="3">
    <source>
        <dbReference type="Proteomes" id="UP000693892"/>
    </source>
</evidence>
<reference evidence="2" key="1">
    <citation type="submission" date="2021-06" db="EMBL/GenBank/DDBJ databases">
        <authorList>
            <person name="Criscuolo A."/>
        </authorList>
    </citation>
    <scope>NUCLEOTIDE SEQUENCE</scope>
    <source>
        <strain evidence="2">CIP111803</strain>
    </source>
</reference>
<accession>A0A916JZD0</accession>
<dbReference type="NCBIfam" id="TIGR00188">
    <property type="entry name" value="rnpA"/>
    <property type="match status" value="1"/>
</dbReference>
<dbReference type="PANTHER" id="PTHR33992:SF1">
    <property type="entry name" value="RIBONUCLEASE P PROTEIN COMPONENT"/>
    <property type="match status" value="1"/>
</dbReference>
<dbReference type="GO" id="GO:0042781">
    <property type="term" value="F:3'-tRNA processing endoribonuclease activity"/>
    <property type="evidence" value="ECO:0007669"/>
    <property type="project" value="TreeGrafter"/>
</dbReference>
<dbReference type="EC" id="3.1.26.5" evidence="1"/>
<dbReference type="AlphaFoldDB" id="A0A916JZD0"/>